<dbReference type="GO" id="GO:0005737">
    <property type="term" value="C:cytoplasm"/>
    <property type="evidence" value="ECO:0007669"/>
    <property type="project" value="UniProtKB-SubCell"/>
</dbReference>
<evidence type="ECO:0000313" key="18">
    <source>
        <dbReference type="EMBL" id="POR49690.1"/>
    </source>
</evidence>
<dbReference type="SUPFAM" id="SSF53098">
    <property type="entry name" value="Ribonuclease H-like"/>
    <property type="match status" value="1"/>
</dbReference>
<evidence type="ECO:0000313" key="19">
    <source>
        <dbReference type="Proteomes" id="UP000236919"/>
    </source>
</evidence>
<comment type="similarity">
    <text evidence="5 14 16">Belongs to the RNase HII family.</text>
</comment>
<dbReference type="Gene3D" id="3.30.420.10">
    <property type="entry name" value="Ribonuclease H-like superfamily/Ribonuclease H"/>
    <property type="match status" value="1"/>
</dbReference>
<evidence type="ECO:0000256" key="3">
    <source>
        <dbReference type="ARBA" id="ARBA00004065"/>
    </source>
</evidence>
<evidence type="ECO:0000256" key="14">
    <source>
        <dbReference type="HAMAP-Rule" id="MF_00052"/>
    </source>
</evidence>
<dbReference type="PANTHER" id="PTHR10954:SF18">
    <property type="entry name" value="RIBONUCLEASE HII"/>
    <property type="match status" value="1"/>
</dbReference>
<dbReference type="RefSeq" id="WP_103719638.1">
    <property type="nucleotide sequence ID" value="NZ_PQFZ01000011.1"/>
</dbReference>
<dbReference type="GO" id="GO:0043137">
    <property type="term" value="P:DNA replication, removal of RNA primer"/>
    <property type="evidence" value="ECO:0007669"/>
    <property type="project" value="TreeGrafter"/>
</dbReference>
<dbReference type="InterPro" id="IPR001352">
    <property type="entry name" value="RNase_HII/HIII"/>
</dbReference>
<evidence type="ECO:0000256" key="16">
    <source>
        <dbReference type="RuleBase" id="RU003515"/>
    </source>
</evidence>
<dbReference type="PROSITE" id="PS51975">
    <property type="entry name" value="RNASE_H_2"/>
    <property type="match status" value="1"/>
</dbReference>
<evidence type="ECO:0000256" key="12">
    <source>
        <dbReference type="ARBA" id="ARBA00022801"/>
    </source>
</evidence>
<dbReference type="EMBL" id="PQFZ01000011">
    <property type="protein sequence ID" value="POR49690.1"/>
    <property type="molecule type" value="Genomic_DNA"/>
</dbReference>
<feature type="domain" description="RNase H type-2" evidence="17">
    <location>
        <begin position="17"/>
        <end position="203"/>
    </location>
</feature>
<evidence type="ECO:0000256" key="11">
    <source>
        <dbReference type="ARBA" id="ARBA00022759"/>
    </source>
</evidence>
<reference evidence="18 19" key="1">
    <citation type="submission" date="2018-01" db="EMBL/GenBank/DDBJ databases">
        <title>Genomic Encyclopedia of Type Strains, Phase III (KMG-III): the genomes of soil and plant-associated and newly described type strains.</title>
        <authorList>
            <person name="Whitman W."/>
        </authorList>
    </citation>
    <scope>NUCLEOTIDE SEQUENCE [LARGE SCALE GENOMIC DNA]</scope>
    <source>
        <strain evidence="18 19">1131</strain>
    </source>
</reference>
<evidence type="ECO:0000256" key="13">
    <source>
        <dbReference type="ARBA" id="ARBA00023211"/>
    </source>
</evidence>
<sequence>MSADFSRETQAIATGFWPLAGIDEVGRGPLAGPVVAAAVILDPGKVPAGLADSKLLSAARREALFDTIAGTALAIGIASVTAAEIDAINIRQATLLAMKRAVAALPLAPLKVLVDGNDPPPLPCPCEAIVKGDALVASIAAASIIAKVTRDRMMARLAQLYPAYGFAGHVGYGTAVHRAAIQEHGPCPEHRYSFAPVKGVWQR</sequence>
<accession>A0A2S4M4R3</accession>
<dbReference type="InterPro" id="IPR036397">
    <property type="entry name" value="RNaseH_sf"/>
</dbReference>
<evidence type="ECO:0000256" key="6">
    <source>
        <dbReference type="ARBA" id="ARBA00012180"/>
    </source>
</evidence>
<proteinExistence type="inferred from homology"/>
<dbReference type="InterPro" id="IPR024567">
    <property type="entry name" value="RNase_HII/HIII_dom"/>
</dbReference>
<protein>
    <recommendedName>
        <fullName evidence="7 14">Ribonuclease HII</fullName>
        <shortName evidence="14">RNase HII</shortName>
        <ecNumber evidence="6 14">3.1.26.4</ecNumber>
    </recommendedName>
</protein>
<dbReference type="NCBIfam" id="NF000595">
    <property type="entry name" value="PRK00015.1-3"/>
    <property type="match status" value="1"/>
</dbReference>
<feature type="binding site" evidence="14 15">
    <location>
        <position position="23"/>
    </location>
    <ligand>
        <name>a divalent metal cation</name>
        <dbReference type="ChEBI" id="CHEBI:60240"/>
    </ligand>
</feature>
<evidence type="ECO:0000256" key="5">
    <source>
        <dbReference type="ARBA" id="ARBA00007383"/>
    </source>
</evidence>
<evidence type="ECO:0000256" key="7">
    <source>
        <dbReference type="ARBA" id="ARBA00019179"/>
    </source>
</evidence>
<evidence type="ECO:0000256" key="15">
    <source>
        <dbReference type="PROSITE-ProRule" id="PRU01319"/>
    </source>
</evidence>
<keyword evidence="8 14" id="KW-0963">Cytoplasm</keyword>
<dbReference type="GO" id="GO:0006298">
    <property type="term" value="P:mismatch repair"/>
    <property type="evidence" value="ECO:0007669"/>
    <property type="project" value="TreeGrafter"/>
</dbReference>
<evidence type="ECO:0000256" key="10">
    <source>
        <dbReference type="ARBA" id="ARBA00022723"/>
    </source>
</evidence>
<keyword evidence="12 14" id="KW-0378">Hydrolase</keyword>
<organism evidence="18 19">
    <name type="scientific">Bosea psychrotolerans</name>
    <dbReference type="NCBI Taxonomy" id="1871628"/>
    <lineage>
        <taxon>Bacteria</taxon>
        <taxon>Pseudomonadati</taxon>
        <taxon>Pseudomonadota</taxon>
        <taxon>Alphaproteobacteria</taxon>
        <taxon>Hyphomicrobiales</taxon>
        <taxon>Boseaceae</taxon>
        <taxon>Bosea</taxon>
    </lineage>
</organism>
<comment type="function">
    <text evidence="3 14 16">Endonuclease that specifically degrades the RNA of RNA-DNA hybrids.</text>
</comment>
<dbReference type="NCBIfam" id="NF000594">
    <property type="entry name" value="PRK00015.1-1"/>
    <property type="match status" value="1"/>
</dbReference>
<comment type="subcellular location">
    <subcellularLocation>
        <location evidence="4 14">Cytoplasm</location>
    </subcellularLocation>
</comment>
<dbReference type="InterPro" id="IPR012337">
    <property type="entry name" value="RNaseH-like_sf"/>
</dbReference>
<keyword evidence="9 14" id="KW-0540">Nuclease</keyword>
<dbReference type="GO" id="GO:0004523">
    <property type="term" value="F:RNA-DNA hybrid ribonuclease activity"/>
    <property type="evidence" value="ECO:0007669"/>
    <property type="project" value="UniProtKB-UniRule"/>
</dbReference>
<dbReference type="HAMAP" id="MF_00052_B">
    <property type="entry name" value="RNase_HII_B"/>
    <property type="match status" value="1"/>
</dbReference>
<comment type="catalytic activity">
    <reaction evidence="1 14 15 16">
        <text>Endonucleolytic cleavage to 5'-phosphomonoester.</text>
        <dbReference type="EC" id="3.1.26.4"/>
    </reaction>
</comment>
<evidence type="ECO:0000256" key="2">
    <source>
        <dbReference type="ARBA" id="ARBA00001946"/>
    </source>
</evidence>
<dbReference type="GO" id="GO:0032299">
    <property type="term" value="C:ribonuclease H2 complex"/>
    <property type="evidence" value="ECO:0007669"/>
    <property type="project" value="TreeGrafter"/>
</dbReference>
<dbReference type="GO" id="GO:0003723">
    <property type="term" value="F:RNA binding"/>
    <property type="evidence" value="ECO:0007669"/>
    <property type="project" value="UniProtKB-UniRule"/>
</dbReference>
<keyword evidence="13 14" id="KW-0464">Manganese</keyword>
<comment type="cofactor">
    <cofactor evidence="14 15">
        <name>Mn(2+)</name>
        <dbReference type="ChEBI" id="CHEBI:29035"/>
    </cofactor>
    <cofactor evidence="14 15">
        <name>Mg(2+)</name>
        <dbReference type="ChEBI" id="CHEBI:18420"/>
    </cofactor>
    <text evidence="14 15">Manganese or magnesium. Binds 1 divalent metal ion per monomer in the absence of substrate. May bind a second metal ion after substrate binding.</text>
</comment>
<evidence type="ECO:0000256" key="4">
    <source>
        <dbReference type="ARBA" id="ARBA00004496"/>
    </source>
</evidence>
<gene>
    <name evidence="14" type="primary">rnhB</name>
    <name evidence="18" type="ORF">CYD53_111185</name>
</gene>
<dbReference type="CDD" id="cd07182">
    <property type="entry name" value="RNase_HII_bacteria_HII_like"/>
    <property type="match status" value="1"/>
</dbReference>
<dbReference type="Pfam" id="PF01351">
    <property type="entry name" value="RNase_HII"/>
    <property type="match status" value="1"/>
</dbReference>
<dbReference type="NCBIfam" id="NF000596">
    <property type="entry name" value="PRK00015.1-4"/>
    <property type="match status" value="1"/>
</dbReference>
<evidence type="ECO:0000256" key="1">
    <source>
        <dbReference type="ARBA" id="ARBA00000077"/>
    </source>
</evidence>
<dbReference type="EC" id="3.1.26.4" evidence="6 14"/>
<keyword evidence="10 14" id="KW-0479">Metal-binding</keyword>
<dbReference type="PANTHER" id="PTHR10954">
    <property type="entry name" value="RIBONUCLEASE H2 SUBUNIT A"/>
    <property type="match status" value="1"/>
</dbReference>
<name>A0A2S4M4R3_9HYPH</name>
<dbReference type="FunFam" id="3.30.420.10:FF:000006">
    <property type="entry name" value="Ribonuclease HII"/>
    <property type="match status" value="1"/>
</dbReference>
<keyword evidence="11 14" id="KW-0255">Endonuclease</keyword>
<feature type="binding site" evidence="14 15">
    <location>
        <position position="24"/>
    </location>
    <ligand>
        <name>a divalent metal cation</name>
        <dbReference type="ChEBI" id="CHEBI:60240"/>
    </ligand>
</feature>
<dbReference type="AlphaFoldDB" id="A0A2S4M4R3"/>
<dbReference type="OrthoDB" id="9803420at2"/>
<dbReference type="GO" id="GO:0030145">
    <property type="term" value="F:manganese ion binding"/>
    <property type="evidence" value="ECO:0007669"/>
    <property type="project" value="UniProtKB-UniRule"/>
</dbReference>
<evidence type="ECO:0000259" key="17">
    <source>
        <dbReference type="PROSITE" id="PS51975"/>
    </source>
</evidence>
<evidence type="ECO:0000256" key="9">
    <source>
        <dbReference type="ARBA" id="ARBA00022722"/>
    </source>
</evidence>
<evidence type="ECO:0000256" key="8">
    <source>
        <dbReference type="ARBA" id="ARBA00022490"/>
    </source>
</evidence>
<dbReference type="Proteomes" id="UP000236919">
    <property type="component" value="Unassembled WGS sequence"/>
</dbReference>
<dbReference type="InterPro" id="IPR022898">
    <property type="entry name" value="RNase_HII"/>
</dbReference>
<comment type="caution">
    <text evidence="18">The sequence shown here is derived from an EMBL/GenBank/DDBJ whole genome shotgun (WGS) entry which is preliminary data.</text>
</comment>
<comment type="cofactor">
    <cofactor evidence="2">
        <name>Mg(2+)</name>
        <dbReference type="ChEBI" id="CHEBI:18420"/>
    </cofactor>
</comment>
<keyword evidence="19" id="KW-1185">Reference proteome</keyword>
<feature type="binding site" evidence="14 15">
    <location>
        <position position="115"/>
    </location>
    <ligand>
        <name>a divalent metal cation</name>
        <dbReference type="ChEBI" id="CHEBI:60240"/>
    </ligand>
</feature>